<dbReference type="InterPro" id="IPR029045">
    <property type="entry name" value="ClpP/crotonase-like_dom_sf"/>
</dbReference>
<dbReference type="Pfam" id="PF00378">
    <property type="entry name" value="ECH_1"/>
    <property type="match status" value="1"/>
</dbReference>
<evidence type="ECO:0000256" key="1">
    <source>
        <dbReference type="ARBA" id="ARBA00005254"/>
    </source>
</evidence>
<evidence type="ECO:0000313" key="3">
    <source>
        <dbReference type="Proteomes" id="UP000315628"/>
    </source>
</evidence>
<dbReference type="Gene3D" id="1.10.12.10">
    <property type="entry name" value="Lyase 2-enoyl-coa Hydratase, Chain A, domain 2"/>
    <property type="match status" value="1"/>
</dbReference>
<reference evidence="2 3" key="1">
    <citation type="submission" date="2019-06" db="EMBL/GenBank/DDBJ databases">
        <title>Sequencing the genomes of 1000 actinobacteria strains.</title>
        <authorList>
            <person name="Klenk H.-P."/>
        </authorList>
    </citation>
    <scope>NUCLEOTIDE SEQUENCE [LARGE SCALE GENOMIC DNA]</scope>
    <source>
        <strain evidence="2 3">DSM 18935</strain>
    </source>
</reference>
<comment type="caution">
    <text evidence="2">The sequence shown here is derived from an EMBL/GenBank/DDBJ whole genome shotgun (WGS) entry which is preliminary data.</text>
</comment>
<sequence>MSAEPHLLTETADGVCTLTLNRPDRLNALSAEMLESLGAELARAEEDPEVRCIVLTGAGRAFCAGGDVQAFAESGGEGGGATEVDPQAVAEQLARQEATVAAMWQSSTPVVAALPGAAAGAGLGLALAADLRVASTQAVLTTAFAKVGLSGDFGVPWLLQRLVGSARATELMLLSPRLDAQTSLELGLVNRVVEPDALAAETTRLARELADGPALAQRHAKANVRAAELSTLTDYMAGEVARHKECGISADHAEAALAFTQKRRPVFGR</sequence>
<dbReference type="PANTHER" id="PTHR43459">
    <property type="entry name" value="ENOYL-COA HYDRATASE"/>
    <property type="match status" value="1"/>
</dbReference>
<dbReference type="PANTHER" id="PTHR43459:SF1">
    <property type="entry name" value="EG:BACN32G11.4 PROTEIN"/>
    <property type="match status" value="1"/>
</dbReference>
<organism evidence="2 3">
    <name type="scientific">Marihabitans asiaticum</name>
    <dbReference type="NCBI Taxonomy" id="415218"/>
    <lineage>
        <taxon>Bacteria</taxon>
        <taxon>Bacillati</taxon>
        <taxon>Actinomycetota</taxon>
        <taxon>Actinomycetes</taxon>
        <taxon>Micrococcales</taxon>
        <taxon>Intrasporangiaceae</taxon>
        <taxon>Marihabitans</taxon>
    </lineage>
</organism>
<dbReference type="CDD" id="cd06558">
    <property type="entry name" value="crotonase-like"/>
    <property type="match status" value="1"/>
</dbReference>
<protein>
    <submittedName>
        <fullName evidence="2">Enoyl-CoA hydratase</fullName>
    </submittedName>
</protein>
<dbReference type="RefSeq" id="WP_144855583.1">
    <property type="nucleotide sequence ID" value="NZ_BAAAYT010000002.1"/>
</dbReference>
<name>A0A560WHL8_9MICO</name>
<gene>
    <name evidence="2" type="ORF">FB557_0729</name>
</gene>
<dbReference type="OrthoDB" id="8452484at2"/>
<dbReference type="SUPFAM" id="SSF52096">
    <property type="entry name" value="ClpP/crotonase"/>
    <property type="match status" value="1"/>
</dbReference>
<dbReference type="Proteomes" id="UP000315628">
    <property type="component" value="Unassembled WGS sequence"/>
</dbReference>
<dbReference type="GO" id="GO:0003824">
    <property type="term" value="F:catalytic activity"/>
    <property type="evidence" value="ECO:0007669"/>
    <property type="project" value="UniProtKB-ARBA"/>
</dbReference>
<dbReference type="Gene3D" id="3.90.226.10">
    <property type="entry name" value="2-enoyl-CoA Hydratase, Chain A, domain 1"/>
    <property type="match status" value="1"/>
</dbReference>
<dbReference type="AlphaFoldDB" id="A0A560WHL8"/>
<dbReference type="InterPro" id="IPR001753">
    <property type="entry name" value="Enoyl-CoA_hydra/iso"/>
</dbReference>
<dbReference type="EMBL" id="VIUW01000001">
    <property type="protein sequence ID" value="TWD17167.1"/>
    <property type="molecule type" value="Genomic_DNA"/>
</dbReference>
<dbReference type="InterPro" id="IPR014748">
    <property type="entry name" value="Enoyl-CoA_hydra_C"/>
</dbReference>
<comment type="similarity">
    <text evidence="1">Belongs to the enoyl-CoA hydratase/isomerase family.</text>
</comment>
<proteinExistence type="inferred from homology"/>
<accession>A0A560WHL8</accession>
<evidence type="ECO:0000313" key="2">
    <source>
        <dbReference type="EMBL" id="TWD17167.1"/>
    </source>
</evidence>
<keyword evidence="3" id="KW-1185">Reference proteome</keyword>